<feature type="domain" description="Glutaredoxin" evidence="2">
    <location>
        <begin position="494"/>
        <end position="560"/>
    </location>
</feature>
<accession>A0A9D4Z9J1</accession>
<dbReference type="EMBL" id="JABFUD020000019">
    <property type="protein sequence ID" value="KAI5065707.1"/>
    <property type="molecule type" value="Genomic_DNA"/>
</dbReference>
<dbReference type="Gene3D" id="3.40.30.10">
    <property type="entry name" value="Glutaredoxin"/>
    <property type="match status" value="1"/>
</dbReference>
<protein>
    <recommendedName>
        <fullName evidence="2">Glutaredoxin domain-containing protein</fullName>
    </recommendedName>
</protein>
<organism evidence="3 4">
    <name type="scientific">Adiantum capillus-veneris</name>
    <name type="common">Maidenhair fern</name>
    <dbReference type="NCBI Taxonomy" id="13818"/>
    <lineage>
        <taxon>Eukaryota</taxon>
        <taxon>Viridiplantae</taxon>
        <taxon>Streptophyta</taxon>
        <taxon>Embryophyta</taxon>
        <taxon>Tracheophyta</taxon>
        <taxon>Polypodiopsida</taxon>
        <taxon>Polypodiidae</taxon>
        <taxon>Polypodiales</taxon>
        <taxon>Pteridineae</taxon>
        <taxon>Pteridaceae</taxon>
        <taxon>Vittarioideae</taxon>
        <taxon>Adiantum</taxon>
    </lineage>
</organism>
<dbReference type="PANTHER" id="PTHR45669:SF14">
    <property type="entry name" value="EMB|CAB81925.1-RELATED"/>
    <property type="match status" value="1"/>
</dbReference>
<gene>
    <name evidence="3" type="ORF">GOP47_0020402</name>
</gene>
<feature type="region of interest" description="Disordered" evidence="1">
    <location>
        <begin position="334"/>
        <end position="361"/>
    </location>
</feature>
<feature type="region of interest" description="Disordered" evidence="1">
    <location>
        <begin position="276"/>
        <end position="320"/>
    </location>
</feature>
<evidence type="ECO:0000313" key="4">
    <source>
        <dbReference type="Proteomes" id="UP000886520"/>
    </source>
</evidence>
<dbReference type="Pfam" id="PF23733">
    <property type="entry name" value="GRXCR1-2_C"/>
    <property type="match status" value="1"/>
</dbReference>
<dbReference type="AlphaFoldDB" id="A0A9D4Z9J1"/>
<evidence type="ECO:0000313" key="3">
    <source>
        <dbReference type="EMBL" id="KAI5065707.1"/>
    </source>
</evidence>
<dbReference type="CDD" id="cd03031">
    <property type="entry name" value="GRX_GRX_like"/>
    <property type="match status" value="1"/>
</dbReference>
<feature type="compositionally biased region" description="Polar residues" evidence="1">
    <location>
        <begin position="199"/>
        <end position="218"/>
    </location>
</feature>
<feature type="compositionally biased region" description="Polar residues" evidence="1">
    <location>
        <begin position="296"/>
        <end position="311"/>
    </location>
</feature>
<keyword evidence="4" id="KW-1185">Reference proteome</keyword>
<dbReference type="PROSITE" id="PS51354">
    <property type="entry name" value="GLUTAREDOXIN_2"/>
    <property type="match status" value="1"/>
</dbReference>
<proteinExistence type="predicted"/>
<dbReference type="OrthoDB" id="423313at2759"/>
<name>A0A9D4Z9J1_ADICA</name>
<evidence type="ECO:0000256" key="1">
    <source>
        <dbReference type="SAM" id="MobiDB-lite"/>
    </source>
</evidence>
<dbReference type="InterPro" id="IPR002109">
    <property type="entry name" value="Glutaredoxin"/>
</dbReference>
<reference evidence="3" key="1">
    <citation type="submission" date="2021-01" db="EMBL/GenBank/DDBJ databases">
        <title>Adiantum capillus-veneris genome.</title>
        <authorList>
            <person name="Fang Y."/>
            <person name="Liao Q."/>
        </authorList>
    </citation>
    <scope>NUCLEOTIDE SEQUENCE</scope>
    <source>
        <strain evidence="3">H3</strain>
        <tissue evidence="3">Leaf</tissue>
    </source>
</reference>
<dbReference type="Pfam" id="PF00462">
    <property type="entry name" value="Glutaredoxin"/>
    <property type="match status" value="1"/>
</dbReference>
<dbReference type="PANTHER" id="PTHR45669">
    <property type="entry name" value="GLUTAREDOXIN DOMAIN-CONTAINING CYSTEINE-RICH PROTEIN CG12206-RELATED"/>
    <property type="match status" value="1"/>
</dbReference>
<feature type="compositionally biased region" description="Low complexity" evidence="1">
    <location>
        <begin position="344"/>
        <end position="357"/>
    </location>
</feature>
<comment type="caution">
    <text evidence="3">The sequence shown here is derived from an EMBL/GenBank/DDBJ whole genome shotgun (WGS) entry which is preliminary data.</text>
</comment>
<dbReference type="Proteomes" id="UP000886520">
    <property type="component" value="Chromosome 19"/>
</dbReference>
<feature type="region of interest" description="Disordered" evidence="1">
    <location>
        <begin position="1"/>
        <end position="32"/>
    </location>
</feature>
<dbReference type="SUPFAM" id="SSF52833">
    <property type="entry name" value="Thioredoxin-like"/>
    <property type="match status" value="1"/>
</dbReference>
<dbReference type="InterPro" id="IPR036249">
    <property type="entry name" value="Thioredoxin-like_sf"/>
</dbReference>
<sequence>MGCVTSKHLKKQAISDGWTSPPSRTIPPRPKTLTSGYSVECYHRHFVSLTSTSYGSLKVESPKHAERTPVASLSDMYGKLRSLEAANSVHDAKDMRNIIGQSPSHASDSALVAAALATPFSNIDSNNYHVSQATAPVDISSLNGISIMHSTFCPSPIPQNSPTALESGHQWSMNSAGLGLPETINVTEMMMGLEDAAPLSQNSSPTKHTHSNVSTPRTKALQQHNQLHLKRKAEGSLKVTHTFNIKKGVADACKEWNQEDNGAGKENKSPLHVQHIKKASPKKAPLITGSPAGNCALSQTSNSSFKSATTQKAREFRPVQQASIVARKAAFERGSSFTNSQPESSSPGLSSASTASARSVHYTPSNGKVRLTLHTHQHGSASIASTPSPLPVRTMSRRRAFGGSNQLNSPTFDPELVASYEKVLSDVSQVEWDATHVGSPSRHLCSSTETSIPNAGRPWLWSSMSMPTAALDKRLYDPLECFQEKCPPGGANAVVLYTTTLRGIRKTFEDCNTAREIFQSFGLSIDERDVSMHLEFLNELRQLMGRVVSVPRMFIKGRYVGGVEEVVKLHEDGKLSELVEGLPKQLNAGSCDGCGGVRFVPCLECRGSCKLRNEEDGRVIRCPHCNENGLIQCPICT</sequence>
<evidence type="ECO:0000259" key="2">
    <source>
        <dbReference type="Pfam" id="PF00462"/>
    </source>
</evidence>
<feature type="region of interest" description="Disordered" evidence="1">
    <location>
        <begin position="198"/>
        <end position="218"/>
    </location>
</feature>